<gene>
    <name evidence="1" type="ORF">UT08_C0011G0037</name>
</gene>
<proteinExistence type="predicted"/>
<dbReference type="AlphaFoldDB" id="A0A0G0NGI5"/>
<dbReference type="Proteomes" id="UP000034081">
    <property type="component" value="Unassembled WGS sequence"/>
</dbReference>
<dbReference type="STRING" id="1618570.UT08_C0011G0037"/>
<comment type="caution">
    <text evidence="1">The sequence shown here is derived from an EMBL/GenBank/DDBJ whole genome shotgun (WGS) entry which is preliminary data.</text>
</comment>
<evidence type="ECO:0000313" key="1">
    <source>
        <dbReference type="EMBL" id="KKQ85019.1"/>
    </source>
</evidence>
<protein>
    <submittedName>
        <fullName evidence="1">Uncharacterized protein</fullName>
    </submittedName>
</protein>
<organism evidence="1 2">
    <name type="scientific">Candidatus Woesebacteria bacterium GW2011_GWB1_38_8</name>
    <dbReference type="NCBI Taxonomy" id="1618570"/>
    <lineage>
        <taxon>Bacteria</taxon>
        <taxon>Candidatus Woeseibacteriota</taxon>
    </lineage>
</organism>
<accession>A0A0G0NGI5</accession>
<name>A0A0G0NGI5_9BACT</name>
<evidence type="ECO:0000313" key="2">
    <source>
        <dbReference type="Proteomes" id="UP000034081"/>
    </source>
</evidence>
<dbReference type="EMBL" id="LBVL01000011">
    <property type="protein sequence ID" value="KKQ85019.1"/>
    <property type="molecule type" value="Genomic_DNA"/>
</dbReference>
<sequence>MKIIKMNKIKDVKSLLEKVEEVTKQKELDLSSGEDLSIGIMNLISIEEHLFYTYNKTRDVKYIDLLNEIRKMRTDLMREIIKDYEGEVWCISKHLLAASMRVMEVGTKELKKNNKDKAEGLFQKSYQLYSLFWGLNLGVVSTKDVTRNTKEQETIEFIDEKSPPAGGEKGSSSVFSKLGALVQKAVDCCKE</sequence>
<reference evidence="1 2" key="1">
    <citation type="journal article" date="2015" name="Nature">
        <title>rRNA introns, odd ribosomes, and small enigmatic genomes across a large radiation of phyla.</title>
        <authorList>
            <person name="Brown C.T."/>
            <person name="Hug L.A."/>
            <person name="Thomas B.C."/>
            <person name="Sharon I."/>
            <person name="Castelle C.J."/>
            <person name="Singh A."/>
            <person name="Wilkins M.J."/>
            <person name="Williams K.H."/>
            <person name="Banfield J.F."/>
        </authorList>
    </citation>
    <scope>NUCLEOTIDE SEQUENCE [LARGE SCALE GENOMIC DNA]</scope>
</reference>